<dbReference type="Proteomes" id="UP001054945">
    <property type="component" value="Unassembled WGS sequence"/>
</dbReference>
<evidence type="ECO:0000313" key="2">
    <source>
        <dbReference type="Proteomes" id="UP001054945"/>
    </source>
</evidence>
<proteinExistence type="predicted"/>
<reference evidence="1 2" key="1">
    <citation type="submission" date="2021-06" db="EMBL/GenBank/DDBJ databases">
        <title>Caerostris extrusa draft genome.</title>
        <authorList>
            <person name="Kono N."/>
            <person name="Arakawa K."/>
        </authorList>
    </citation>
    <scope>NUCLEOTIDE SEQUENCE [LARGE SCALE GENOMIC DNA]</scope>
</reference>
<dbReference type="AlphaFoldDB" id="A0AAV4TIT6"/>
<dbReference type="EMBL" id="BPLR01011354">
    <property type="protein sequence ID" value="GIY46030.1"/>
    <property type="molecule type" value="Genomic_DNA"/>
</dbReference>
<accession>A0AAV4TIT6</accession>
<protein>
    <submittedName>
        <fullName evidence="1">Uncharacterized protein</fullName>
    </submittedName>
</protein>
<name>A0AAV4TIT6_CAEEX</name>
<comment type="caution">
    <text evidence="1">The sequence shown here is derived from an EMBL/GenBank/DDBJ whole genome shotgun (WGS) entry which is preliminary data.</text>
</comment>
<keyword evidence="2" id="KW-1185">Reference proteome</keyword>
<gene>
    <name evidence="1" type="ORF">CEXT_790231</name>
</gene>
<evidence type="ECO:0000313" key="1">
    <source>
        <dbReference type="EMBL" id="GIY46030.1"/>
    </source>
</evidence>
<sequence>MASPSSSLPDSSSLFGSPTLVDSILDEFQSFNNHNIEENPCLESIQDNHEKLKCPKCEQDCILPPQGIAGLISDYATMNVLESNAVERTPFLVLDVRQKRLML</sequence>
<organism evidence="1 2">
    <name type="scientific">Caerostris extrusa</name>
    <name type="common">Bark spider</name>
    <name type="synonym">Caerostris bankana</name>
    <dbReference type="NCBI Taxonomy" id="172846"/>
    <lineage>
        <taxon>Eukaryota</taxon>
        <taxon>Metazoa</taxon>
        <taxon>Ecdysozoa</taxon>
        <taxon>Arthropoda</taxon>
        <taxon>Chelicerata</taxon>
        <taxon>Arachnida</taxon>
        <taxon>Araneae</taxon>
        <taxon>Araneomorphae</taxon>
        <taxon>Entelegynae</taxon>
        <taxon>Araneoidea</taxon>
        <taxon>Araneidae</taxon>
        <taxon>Caerostris</taxon>
    </lineage>
</organism>